<organism evidence="2 3">
    <name type="scientific">Alysiella crassa</name>
    <dbReference type="NCBI Taxonomy" id="153491"/>
    <lineage>
        <taxon>Bacteria</taxon>
        <taxon>Pseudomonadati</taxon>
        <taxon>Pseudomonadota</taxon>
        <taxon>Betaproteobacteria</taxon>
        <taxon>Neisseriales</taxon>
        <taxon>Neisseriaceae</taxon>
        <taxon>Alysiella</taxon>
    </lineage>
</organism>
<evidence type="ECO:0000313" key="3">
    <source>
        <dbReference type="Proteomes" id="UP000254209"/>
    </source>
</evidence>
<dbReference type="EMBL" id="UFSO01000003">
    <property type="protein sequence ID" value="SSY80179.1"/>
    <property type="molecule type" value="Genomic_DNA"/>
</dbReference>
<evidence type="ECO:0000313" key="2">
    <source>
        <dbReference type="EMBL" id="SSY80179.1"/>
    </source>
</evidence>
<reference evidence="2 3" key="1">
    <citation type="submission" date="2018-06" db="EMBL/GenBank/DDBJ databases">
        <authorList>
            <consortium name="Pathogen Informatics"/>
            <person name="Doyle S."/>
        </authorList>
    </citation>
    <scope>NUCLEOTIDE SEQUENCE [LARGE SCALE GENOMIC DNA]</scope>
    <source>
        <strain evidence="2 3">NCTC10283</strain>
    </source>
</reference>
<proteinExistence type="predicted"/>
<name>A0A376BTD8_9NEIS</name>
<evidence type="ECO:0000256" key="1">
    <source>
        <dbReference type="SAM" id="SignalP"/>
    </source>
</evidence>
<dbReference type="AlphaFoldDB" id="A0A376BTD8"/>
<dbReference type="Gene3D" id="2.40.30.10">
    <property type="entry name" value="Translation factors"/>
    <property type="match status" value="1"/>
</dbReference>
<dbReference type="SUPFAM" id="SSF50447">
    <property type="entry name" value="Translation proteins"/>
    <property type="match status" value="1"/>
</dbReference>
<accession>A0A376BTD8</accession>
<gene>
    <name evidence="2" type="ORF">NCTC10283_01733</name>
</gene>
<dbReference type="RefSeq" id="WP_034293145.1">
    <property type="nucleotide sequence ID" value="NZ_CP091519.2"/>
</dbReference>
<feature type="chain" id="PRO_5016640288" evidence="1">
    <location>
        <begin position="24"/>
        <end position="205"/>
    </location>
</feature>
<keyword evidence="3" id="KW-1185">Reference proteome</keyword>
<protein>
    <submittedName>
        <fullName evidence="2">Selenocysteinyl-tRNA-specific translation factor</fullName>
    </submittedName>
</protein>
<feature type="signal peptide" evidence="1">
    <location>
        <begin position="1"/>
        <end position="23"/>
    </location>
</feature>
<dbReference type="Proteomes" id="UP000254209">
    <property type="component" value="Unassembled WGS sequence"/>
</dbReference>
<dbReference type="STRING" id="1120980.GCA_000745955_01462"/>
<keyword evidence="1" id="KW-0732">Signal</keyword>
<sequence>MKNYNFTKTVITLLSLFPLVSQAEVCLNATCRDLIQKREAMFLSHSNQHQKRLNQLSNMKIDEIGDNQVIEVYDILSKSQERAIQASAVKLLSHWQNELAGAPIITPTRATEFKTKQNHRFQLFALDTFTVKDRGTFVSGMVFQGSIKVGDKLILQKADGTDLVTRCLSLETINLPEVQAGAFIVMQLENLTEQDIQQGDALIII</sequence>
<dbReference type="InterPro" id="IPR009000">
    <property type="entry name" value="Transl_B-barrel_sf"/>
</dbReference>